<proteinExistence type="predicted"/>
<keyword evidence="2" id="KW-0808">Transferase</keyword>
<dbReference type="Proteomes" id="UP000051386">
    <property type="component" value="Unassembled WGS sequence"/>
</dbReference>
<dbReference type="Gene3D" id="3.40.50.150">
    <property type="entry name" value="Vaccinia Virus protein VP39"/>
    <property type="match status" value="1"/>
</dbReference>
<evidence type="ECO:0000313" key="2">
    <source>
        <dbReference type="EMBL" id="KRG73308.1"/>
    </source>
</evidence>
<dbReference type="PATRIC" id="fig|517011.3.peg.2239"/>
<dbReference type="PANTHER" id="PTHR43464">
    <property type="entry name" value="METHYLTRANSFERASE"/>
    <property type="match status" value="1"/>
</dbReference>
<dbReference type="GO" id="GO:0008168">
    <property type="term" value="F:methyltransferase activity"/>
    <property type="evidence" value="ECO:0007669"/>
    <property type="project" value="UniProtKB-KW"/>
</dbReference>
<dbReference type="PANTHER" id="PTHR43464:SF58">
    <property type="entry name" value="BLR7975 PROTEIN"/>
    <property type="match status" value="1"/>
</dbReference>
<keyword evidence="3" id="KW-1185">Reference proteome</keyword>
<dbReference type="RefSeq" id="WP_057508801.1">
    <property type="nucleotide sequence ID" value="NZ_LDJK01000050.1"/>
</dbReference>
<dbReference type="Pfam" id="PF13649">
    <property type="entry name" value="Methyltransf_25"/>
    <property type="match status" value="1"/>
</dbReference>
<evidence type="ECO:0000313" key="3">
    <source>
        <dbReference type="Proteomes" id="UP000051386"/>
    </source>
</evidence>
<dbReference type="GO" id="GO:0032259">
    <property type="term" value="P:methylation"/>
    <property type="evidence" value="ECO:0007669"/>
    <property type="project" value="UniProtKB-KW"/>
</dbReference>
<dbReference type="AlphaFoldDB" id="A0A0R0CTQ5"/>
<protein>
    <submittedName>
        <fullName evidence="2">Methyltransferase</fullName>
    </submittedName>
</protein>
<dbReference type="SUPFAM" id="SSF53335">
    <property type="entry name" value="S-adenosyl-L-methionine-dependent methyltransferases"/>
    <property type="match status" value="1"/>
</dbReference>
<gene>
    <name evidence="2" type="ORF">ABB28_11680</name>
</gene>
<sequence length="221" mass="24056">MFSDPHAIAGYAEGAVQKVPGLLDMQRMARLLLEERVPADGHVLVLGAGGGMELRAFAEAQAGWHFRGIDPSAPMLDMARQRLGPLASRVALTEGYIDDAPEELFDGAACLLTLHFLPAEQRLHTLKEVRRRLKPGAPLVVAHHSYAQDDAQKRRWLQRFAAFSASSGIALDVAHTVDSMARLLPALSPEQDVALLHEAGFGTVDLFYAAFSFRGWVAYAG</sequence>
<evidence type="ECO:0000259" key="1">
    <source>
        <dbReference type="Pfam" id="PF13649"/>
    </source>
</evidence>
<reference evidence="2 3" key="1">
    <citation type="submission" date="2015-05" db="EMBL/GenBank/DDBJ databases">
        <title>Genome sequencing and analysis of members of genus Stenotrophomonas.</title>
        <authorList>
            <person name="Patil P.P."/>
            <person name="Midha S."/>
            <person name="Patil P.B."/>
        </authorList>
    </citation>
    <scope>NUCLEOTIDE SEQUENCE [LARGE SCALE GENOMIC DNA]</scope>
    <source>
        <strain evidence="2 3">DSM 21508</strain>
    </source>
</reference>
<dbReference type="CDD" id="cd02440">
    <property type="entry name" value="AdoMet_MTases"/>
    <property type="match status" value="1"/>
</dbReference>
<dbReference type="InterPro" id="IPR029063">
    <property type="entry name" value="SAM-dependent_MTases_sf"/>
</dbReference>
<organism evidence="2 3">
    <name type="scientific">Stenotrophomonas chelatiphaga</name>
    <dbReference type="NCBI Taxonomy" id="517011"/>
    <lineage>
        <taxon>Bacteria</taxon>
        <taxon>Pseudomonadati</taxon>
        <taxon>Pseudomonadota</taxon>
        <taxon>Gammaproteobacteria</taxon>
        <taxon>Lysobacterales</taxon>
        <taxon>Lysobacteraceae</taxon>
        <taxon>Stenotrophomonas</taxon>
    </lineage>
</organism>
<keyword evidence="2" id="KW-0489">Methyltransferase</keyword>
<feature type="domain" description="Methyltransferase" evidence="1">
    <location>
        <begin position="43"/>
        <end position="136"/>
    </location>
</feature>
<accession>A0A0R0CTQ5</accession>
<dbReference type="EMBL" id="LDJK01000050">
    <property type="protein sequence ID" value="KRG73308.1"/>
    <property type="molecule type" value="Genomic_DNA"/>
</dbReference>
<comment type="caution">
    <text evidence="2">The sequence shown here is derived from an EMBL/GenBank/DDBJ whole genome shotgun (WGS) entry which is preliminary data.</text>
</comment>
<dbReference type="InterPro" id="IPR041698">
    <property type="entry name" value="Methyltransf_25"/>
</dbReference>
<name>A0A0R0CTQ5_9GAMM</name>